<dbReference type="InterPro" id="IPR002577">
    <property type="entry name" value="HTH_HxlR"/>
</dbReference>
<dbReference type="RefSeq" id="WP_103906075.1">
    <property type="nucleotide sequence ID" value="NZ_CP049246.1"/>
</dbReference>
<gene>
    <name evidence="5" type="ORF">SAMN05421877_105165</name>
</gene>
<dbReference type="SUPFAM" id="SSF46785">
    <property type="entry name" value="Winged helix' DNA-binding domain"/>
    <property type="match status" value="1"/>
</dbReference>
<evidence type="ECO:0000313" key="6">
    <source>
        <dbReference type="Proteomes" id="UP000236731"/>
    </source>
</evidence>
<keyword evidence="6" id="KW-1185">Reference proteome</keyword>
<evidence type="ECO:0000256" key="1">
    <source>
        <dbReference type="ARBA" id="ARBA00023015"/>
    </source>
</evidence>
<sequence>MEEKAICAVDFAFRRIGGKYKGRILWYLHERETLRYGELNKTIKDITTKMLTQTLRELEADQLIVRKVHQVVPPKVEYSLSETGKELIPFITYLNAWGTKQMQKENIAEIGC</sequence>
<keyword evidence="2 5" id="KW-0238">DNA-binding</keyword>
<dbReference type="AlphaFoldDB" id="A0A1H5XZ18"/>
<evidence type="ECO:0000256" key="3">
    <source>
        <dbReference type="ARBA" id="ARBA00023163"/>
    </source>
</evidence>
<dbReference type="Proteomes" id="UP000236731">
    <property type="component" value="Unassembled WGS sequence"/>
</dbReference>
<feature type="domain" description="HTH hxlR-type" evidence="4">
    <location>
        <begin position="7"/>
        <end position="106"/>
    </location>
</feature>
<dbReference type="PANTHER" id="PTHR33204:SF29">
    <property type="entry name" value="TRANSCRIPTIONAL REGULATOR"/>
    <property type="match status" value="1"/>
</dbReference>
<dbReference type="PROSITE" id="PS51118">
    <property type="entry name" value="HTH_HXLR"/>
    <property type="match status" value="1"/>
</dbReference>
<dbReference type="PANTHER" id="PTHR33204">
    <property type="entry name" value="TRANSCRIPTIONAL REGULATOR, MARR FAMILY"/>
    <property type="match status" value="1"/>
</dbReference>
<protein>
    <submittedName>
        <fullName evidence="5">DNA-binding transcriptional regulator, HxlR family</fullName>
    </submittedName>
</protein>
<evidence type="ECO:0000259" key="4">
    <source>
        <dbReference type="PROSITE" id="PS51118"/>
    </source>
</evidence>
<dbReference type="InterPro" id="IPR036390">
    <property type="entry name" value="WH_DNA-bd_sf"/>
</dbReference>
<dbReference type="InterPro" id="IPR036388">
    <property type="entry name" value="WH-like_DNA-bd_sf"/>
</dbReference>
<evidence type="ECO:0000256" key="2">
    <source>
        <dbReference type="ARBA" id="ARBA00023125"/>
    </source>
</evidence>
<evidence type="ECO:0000313" key="5">
    <source>
        <dbReference type="EMBL" id="SEG16677.1"/>
    </source>
</evidence>
<keyword evidence="1" id="KW-0805">Transcription regulation</keyword>
<dbReference type="OrthoDB" id="8231503at2"/>
<dbReference type="Pfam" id="PF01638">
    <property type="entry name" value="HxlR"/>
    <property type="match status" value="1"/>
</dbReference>
<name>A0A1H5XZ18_9SPHI</name>
<proteinExistence type="predicted"/>
<reference evidence="6" key="1">
    <citation type="submission" date="2016-10" db="EMBL/GenBank/DDBJ databases">
        <authorList>
            <person name="Varghese N."/>
            <person name="Submissions S."/>
        </authorList>
    </citation>
    <scope>NUCLEOTIDE SEQUENCE [LARGE SCALE GENOMIC DNA]</scope>
    <source>
        <strain evidence="6">DSM 22361</strain>
    </source>
</reference>
<organism evidence="5 6">
    <name type="scientific">Sphingobacterium lactis</name>
    <dbReference type="NCBI Taxonomy" id="797291"/>
    <lineage>
        <taxon>Bacteria</taxon>
        <taxon>Pseudomonadati</taxon>
        <taxon>Bacteroidota</taxon>
        <taxon>Sphingobacteriia</taxon>
        <taxon>Sphingobacteriales</taxon>
        <taxon>Sphingobacteriaceae</taxon>
        <taxon>Sphingobacterium</taxon>
    </lineage>
</organism>
<dbReference type="Gene3D" id="1.10.10.10">
    <property type="entry name" value="Winged helix-like DNA-binding domain superfamily/Winged helix DNA-binding domain"/>
    <property type="match status" value="1"/>
</dbReference>
<dbReference type="EMBL" id="FNUT01000005">
    <property type="protein sequence ID" value="SEG16677.1"/>
    <property type="molecule type" value="Genomic_DNA"/>
</dbReference>
<accession>A0A1H5XZ18</accession>
<keyword evidence="3" id="KW-0804">Transcription</keyword>
<dbReference type="GO" id="GO:0003677">
    <property type="term" value="F:DNA binding"/>
    <property type="evidence" value="ECO:0007669"/>
    <property type="project" value="UniProtKB-KW"/>
</dbReference>